<dbReference type="OrthoDB" id="1023854at2759"/>
<dbReference type="PROSITE" id="PS50966">
    <property type="entry name" value="ZF_SWIM"/>
    <property type="match status" value="1"/>
</dbReference>
<evidence type="ECO:0000256" key="3">
    <source>
        <dbReference type="ARBA" id="ARBA00022833"/>
    </source>
</evidence>
<dbReference type="PANTHER" id="PTHR31973:SF187">
    <property type="entry name" value="MUTATOR TRANSPOSASE MUDRA PROTEIN"/>
    <property type="match status" value="1"/>
</dbReference>
<reference evidence="6 7" key="1">
    <citation type="submission" date="2020-12" db="EMBL/GenBank/DDBJ databases">
        <title>Concerted genomic and epigenomic changes stabilize Arabidopsis allopolyploids.</title>
        <authorList>
            <person name="Chen Z."/>
        </authorList>
    </citation>
    <scope>NUCLEOTIDE SEQUENCE [LARGE SCALE GENOMIC DNA]</scope>
    <source>
        <strain evidence="6">As9502</strain>
        <tissue evidence="6">Leaf</tissue>
    </source>
</reference>
<dbReference type="PANTHER" id="PTHR31973">
    <property type="entry name" value="POLYPROTEIN, PUTATIVE-RELATED"/>
    <property type="match status" value="1"/>
</dbReference>
<dbReference type="Pfam" id="PF04434">
    <property type="entry name" value="SWIM"/>
    <property type="match status" value="1"/>
</dbReference>
<name>A0A8T1ZZR7_ARASU</name>
<evidence type="ECO:0000259" key="5">
    <source>
        <dbReference type="PROSITE" id="PS50966"/>
    </source>
</evidence>
<dbReference type="AlphaFoldDB" id="A0A8T1ZZR7"/>
<organism evidence="6 7">
    <name type="scientific">Arabidopsis suecica</name>
    <name type="common">Swedish thale-cress</name>
    <name type="synonym">Cardaminopsis suecica</name>
    <dbReference type="NCBI Taxonomy" id="45249"/>
    <lineage>
        <taxon>Eukaryota</taxon>
        <taxon>Viridiplantae</taxon>
        <taxon>Streptophyta</taxon>
        <taxon>Embryophyta</taxon>
        <taxon>Tracheophyta</taxon>
        <taxon>Spermatophyta</taxon>
        <taxon>Magnoliopsida</taxon>
        <taxon>eudicotyledons</taxon>
        <taxon>Gunneridae</taxon>
        <taxon>Pentapetalae</taxon>
        <taxon>rosids</taxon>
        <taxon>malvids</taxon>
        <taxon>Brassicales</taxon>
        <taxon>Brassicaceae</taxon>
        <taxon>Camelineae</taxon>
        <taxon>Arabidopsis</taxon>
    </lineage>
</organism>
<dbReference type="GO" id="GO:0008270">
    <property type="term" value="F:zinc ion binding"/>
    <property type="evidence" value="ECO:0007669"/>
    <property type="project" value="UniProtKB-KW"/>
</dbReference>
<gene>
    <name evidence="6" type="ORF">ISN44_As10g023310</name>
</gene>
<dbReference type="Pfam" id="PF10551">
    <property type="entry name" value="MULE"/>
    <property type="match status" value="1"/>
</dbReference>
<proteinExistence type="predicted"/>
<feature type="domain" description="SWIM-type" evidence="5">
    <location>
        <begin position="611"/>
        <end position="643"/>
    </location>
</feature>
<dbReference type="Proteomes" id="UP000694251">
    <property type="component" value="Chromosome 10"/>
</dbReference>
<keyword evidence="1" id="KW-0479">Metal-binding</keyword>
<keyword evidence="2 4" id="KW-0863">Zinc-finger</keyword>
<dbReference type="SMART" id="SM00575">
    <property type="entry name" value="ZnF_PMZ"/>
    <property type="match status" value="1"/>
</dbReference>
<comment type="caution">
    <text evidence="6">The sequence shown here is derived from an EMBL/GenBank/DDBJ whole genome shotgun (WGS) entry which is preliminary data.</text>
</comment>
<sequence length="738" mass="84589">MDQVILVCGKWIFENNKWSFIIDTNRGCRVLEANRETSYSQCIRMVMEDYGIENRGCDVVLSYKISKMLSQNLPDDTPPVIITNSRQFHSFLGQLKSDTIRLCVEVKKKVTIESNQPNTDGIVDSTLQRKRTRIANELVKEVTDLINEAVGDDGDDDEETRFDYCDDSDGTDSDDENYSLYGIPPVVEEKQILPLKKKSSVLRIKRTLGNTTEDTNRSTEIRFLRRQIDTFSIDCQVLDKRVYVEVTERSARARQATHDILGVLYKDFVGGIGPKVLPMHVAESLNKRFQIKMDYWKAYRTLRYARELVRGSPESGYEQLPTYLYMLRRANPGTLTRLEVDEEKRFKYMFLAFGASMLGFPFMRKVVVVDGTFLQGKYKGTLLTATAQDGNFQIFPIAFAVVDTENDESWEWFFKQLSCVIPDDEGLAIISDRHKSIAKGIKVVYPKASRGICTYHLYKNILVRFKGKETFGLVKKAANAFRQVDFQTIFHQIEVANPELHAYLDRADVRLWTRVHFPGDRYNLLTSNIAESMNNVMSHARSFPITQLLEEIRSMMTKWFSDRRSDALKMTTSLTRGVEKILQSRVDYAKLLAVQDIDAQQVQVTSATSLHVVNLVDKKCTCCRFDVEKLPCAHAIAAAENRKVSRISMCHPYYHKNYLYNSYANAIMPREFAIPVPEHVATTVCLPPIPKQQPGRPKNSRIKSALEIAMEKKKPRKLYTCGNCNQVGHNRKTCNLQV</sequence>
<dbReference type="EMBL" id="JAEFBJ010000010">
    <property type="protein sequence ID" value="KAG7565675.1"/>
    <property type="molecule type" value="Genomic_DNA"/>
</dbReference>
<dbReference type="InterPro" id="IPR018289">
    <property type="entry name" value="MULE_transposase_dom"/>
</dbReference>
<keyword evidence="7" id="KW-1185">Reference proteome</keyword>
<accession>A0A8T1ZZR7</accession>
<keyword evidence="3" id="KW-0862">Zinc</keyword>
<evidence type="ECO:0000313" key="7">
    <source>
        <dbReference type="Proteomes" id="UP000694251"/>
    </source>
</evidence>
<dbReference type="InterPro" id="IPR006564">
    <property type="entry name" value="Znf_PMZ"/>
</dbReference>
<evidence type="ECO:0000256" key="4">
    <source>
        <dbReference type="PROSITE-ProRule" id="PRU00325"/>
    </source>
</evidence>
<evidence type="ECO:0000313" key="6">
    <source>
        <dbReference type="EMBL" id="KAG7565675.1"/>
    </source>
</evidence>
<dbReference type="InterPro" id="IPR007527">
    <property type="entry name" value="Znf_SWIM"/>
</dbReference>
<evidence type="ECO:0000256" key="2">
    <source>
        <dbReference type="ARBA" id="ARBA00022771"/>
    </source>
</evidence>
<evidence type="ECO:0000256" key="1">
    <source>
        <dbReference type="ARBA" id="ARBA00022723"/>
    </source>
</evidence>
<protein>
    <submittedName>
        <fullName evidence="6">Zinc finger SWIM-type</fullName>
    </submittedName>
</protein>